<dbReference type="Gene3D" id="1.10.1040.10">
    <property type="entry name" value="N-(1-d-carboxylethyl)-l-norvaline Dehydrogenase, domain 2"/>
    <property type="match status" value="1"/>
</dbReference>
<sequence>MLKDFNFSREEVHTMEGYEIELKGKYPEHPPSWSDPFTVEVSSKVSMGLVLKSLTSNHRELVEVMAKNQLEGRKEGISMPDLLVVAEDRMIANNLTKLRRLLNELTDHDIVVQRQGHDGSTVYALVAKDPLLRRLAQGEMPCDGEADKDEDDDEAPSSIEWPELARAICAAWGGSGLDRSLPHLDRENDANRCRRDHNDVGSSFLMRRIQKVASHVTPEPCRGQGKGEVVVTLIAAGNSGHVCAALIDGNTQGRVKVQLLTSRPELFQSLRPKVGKHRGVEKEGLLYRVSRNPAELIPNSDIVLWTGPVTSTKEVFEKLQPYFDARRTCIGTIFAQGLVHVSAQRIFGPHVRFFALRNIPWLCRVVKAGEESAISGAKSAIGVMTCNLSEEWVKRELEPLFVVQKCGKREPTLELLPDFCPVVFNPANQIIHPARYWAMFRNWRGVPLSKEEEPPEWLYRDMDETAGQVLVVLDEELQALKDAYYQATGAEGCHHVIPLATRLLEQYGDQIADQPLACDVSPRSTMAKMVGTNKAYSMARTPVLRTMQGVMPHPNHRVVTDDIGWGLCVLVSIAERLQDFGVQTPTTMMRMLIEWHQKIMKKEPEYLYNGRLRGRDCAELVLLGPGDELSMVAKARPRTWLRSNGIRSMKSSTME</sequence>
<gene>
    <name evidence="3" type="ORF">CCMP2556_LOCUS46302</name>
</gene>
<evidence type="ECO:0000259" key="2">
    <source>
        <dbReference type="Pfam" id="PF24882"/>
    </source>
</evidence>
<dbReference type="InterPro" id="IPR003421">
    <property type="entry name" value="Opine_DH"/>
</dbReference>
<feature type="domain" description="Origin recognition complex subunit 2 winged-helix" evidence="2">
    <location>
        <begin position="72"/>
        <end position="123"/>
    </location>
</feature>
<accession>A0ABP0REE4</accession>
<dbReference type="Pfam" id="PF24882">
    <property type="entry name" value="WHD_ORC2"/>
    <property type="match status" value="1"/>
</dbReference>
<proteinExistence type="predicted"/>
<name>A0ABP0REE4_9DINO</name>
<dbReference type="Gene3D" id="3.40.50.720">
    <property type="entry name" value="NAD(P)-binding Rossmann-like Domain"/>
    <property type="match status" value="1"/>
</dbReference>
<reference evidence="3 4" key="1">
    <citation type="submission" date="2024-02" db="EMBL/GenBank/DDBJ databases">
        <authorList>
            <person name="Chen Y."/>
            <person name="Shah S."/>
            <person name="Dougan E. K."/>
            <person name="Thang M."/>
            <person name="Chan C."/>
        </authorList>
    </citation>
    <scope>NUCLEOTIDE SEQUENCE [LARGE SCALE GENOMIC DNA]</scope>
</reference>
<dbReference type="EMBL" id="CAXAMN010025750">
    <property type="protein sequence ID" value="CAK9097571.1"/>
    <property type="molecule type" value="Genomic_DNA"/>
</dbReference>
<dbReference type="PANTHER" id="PTHR38015">
    <property type="entry name" value="BLR6086 PROTEIN"/>
    <property type="match status" value="1"/>
</dbReference>
<evidence type="ECO:0000259" key="1">
    <source>
        <dbReference type="Pfam" id="PF02317"/>
    </source>
</evidence>
<organism evidence="3 4">
    <name type="scientific">Durusdinium trenchii</name>
    <dbReference type="NCBI Taxonomy" id="1381693"/>
    <lineage>
        <taxon>Eukaryota</taxon>
        <taxon>Sar</taxon>
        <taxon>Alveolata</taxon>
        <taxon>Dinophyceae</taxon>
        <taxon>Suessiales</taxon>
        <taxon>Symbiodiniaceae</taxon>
        <taxon>Durusdinium</taxon>
    </lineage>
</organism>
<dbReference type="InterPro" id="IPR013328">
    <property type="entry name" value="6PGD_dom2"/>
</dbReference>
<keyword evidence="4" id="KW-1185">Reference proteome</keyword>
<feature type="domain" description="Opine dehydrogenase" evidence="1">
    <location>
        <begin position="417"/>
        <end position="600"/>
    </location>
</feature>
<dbReference type="Proteomes" id="UP001642484">
    <property type="component" value="Unassembled WGS sequence"/>
</dbReference>
<dbReference type="PANTHER" id="PTHR38015:SF1">
    <property type="entry name" value="OPINE DEHYDROGENASE DOMAIN-CONTAINING PROTEIN"/>
    <property type="match status" value="1"/>
</dbReference>
<dbReference type="Pfam" id="PF02317">
    <property type="entry name" value="Octopine_DH"/>
    <property type="match status" value="1"/>
</dbReference>
<evidence type="ECO:0008006" key="5">
    <source>
        <dbReference type="Google" id="ProtNLM"/>
    </source>
</evidence>
<dbReference type="SUPFAM" id="SSF48179">
    <property type="entry name" value="6-phosphogluconate dehydrogenase C-terminal domain-like"/>
    <property type="match status" value="1"/>
</dbReference>
<protein>
    <recommendedName>
        <fullName evidence="5">Opine dehydrogenase domain-containing protein</fullName>
    </recommendedName>
</protein>
<evidence type="ECO:0000313" key="3">
    <source>
        <dbReference type="EMBL" id="CAK9097571.1"/>
    </source>
</evidence>
<dbReference type="InterPro" id="IPR056773">
    <property type="entry name" value="WHD_ORC2"/>
</dbReference>
<evidence type="ECO:0000313" key="4">
    <source>
        <dbReference type="Proteomes" id="UP001642484"/>
    </source>
</evidence>
<dbReference type="InterPro" id="IPR051729">
    <property type="entry name" value="Opine/Lysopine_DH"/>
</dbReference>
<dbReference type="InterPro" id="IPR008927">
    <property type="entry name" value="6-PGluconate_DH-like_C_sf"/>
</dbReference>
<comment type="caution">
    <text evidence="3">The sequence shown here is derived from an EMBL/GenBank/DDBJ whole genome shotgun (WGS) entry which is preliminary data.</text>
</comment>